<comment type="caution">
    <text evidence="1">The sequence shown here is derived from an EMBL/GenBank/DDBJ whole genome shotgun (WGS) entry which is preliminary data.</text>
</comment>
<name>A0A2S9IVH6_9SPHI</name>
<organism evidence="1 2">
    <name type="scientific">Sphingobacterium haloxyli</name>
    <dbReference type="NCBI Taxonomy" id="2100533"/>
    <lineage>
        <taxon>Bacteria</taxon>
        <taxon>Pseudomonadati</taxon>
        <taxon>Bacteroidota</taxon>
        <taxon>Sphingobacteriia</taxon>
        <taxon>Sphingobacteriales</taxon>
        <taxon>Sphingobacteriaceae</taxon>
        <taxon>Sphingobacterium</taxon>
    </lineage>
</organism>
<reference evidence="1 2" key="1">
    <citation type="submission" date="2018-02" db="EMBL/GenBank/DDBJ databases">
        <title>The draft genome of Sphingobacterium sp. 5JN-11.</title>
        <authorList>
            <person name="Liu L."/>
            <person name="Li L."/>
            <person name="Liang L."/>
            <person name="Zhang X."/>
            <person name="Wang T."/>
        </authorList>
    </citation>
    <scope>NUCLEOTIDE SEQUENCE [LARGE SCALE GENOMIC DNA]</scope>
    <source>
        <strain evidence="1 2">5JN-11</strain>
    </source>
</reference>
<sequence length="162" mass="17303">MPKALAGVYFSGTGIPSNKLYNQIQNFKLFAMASLKINLKGAITVFALCLIGTVSAAPNGNGDEKEKEKKEVKAETVKVFSEAWFSYNGTGDQDDPASYMYNPSGGGCSGNTQLCEIRIAAPSQDPEEGLTEDDLKSLLVQETGNPNATQFSGPSSNVHFQP</sequence>
<accession>A0A2S9IVH6</accession>
<protein>
    <submittedName>
        <fullName evidence="1">Uncharacterized protein</fullName>
    </submittedName>
</protein>
<evidence type="ECO:0000313" key="2">
    <source>
        <dbReference type="Proteomes" id="UP000239711"/>
    </source>
</evidence>
<dbReference type="Proteomes" id="UP000239711">
    <property type="component" value="Unassembled WGS sequence"/>
</dbReference>
<proteinExistence type="predicted"/>
<dbReference type="AlphaFoldDB" id="A0A2S9IVH6"/>
<keyword evidence="2" id="KW-1185">Reference proteome</keyword>
<evidence type="ECO:0000313" key="1">
    <source>
        <dbReference type="EMBL" id="PRD44525.1"/>
    </source>
</evidence>
<gene>
    <name evidence="1" type="ORF">C5745_19295</name>
</gene>
<dbReference type="EMBL" id="PVBQ01000027">
    <property type="protein sequence ID" value="PRD44525.1"/>
    <property type="molecule type" value="Genomic_DNA"/>
</dbReference>